<dbReference type="EMBL" id="QTSX02001794">
    <property type="protein sequence ID" value="KAJ9079294.1"/>
    <property type="molecule type" value="Genomic_DNA"/>
</dbReference>
<organism evidence="1 2">
    <name type="scientific">Entomophthora muscae</name>
    <dbReference type="NCBI Taxonomy" id="34485"/>
    <lineage>
        <taxon>Eukaryota</taxon>
        <taxon>Fungi</taxon>
        <taxon>Fungi incertae sedis</taxon>
        <taxon>Zoopagomycota</taxon>
        <taxon>Entomophthoromycotina</taxon>
        <taxon>Entomophthoromycetes</taxon>
        <taxon>Entomophthorales</taxon>
        <taxon>Entomophthoraceae</taxon>
        <taxon>Entomophthora</taxon>
    </lineage>
</organism>
<keyword evidence="2" id="KW-1185">Reference proteome</keyword>
<proteinExistence type="predicted"/>
<gene>
    <name evidence="1" type="ORF">DSO57_1036927</name>
</gene>
<accession>A0ACC2TXA7</accession>
<evidence type="ECO:0000313" key="1">
    <source>
        <dbReference type="EMBL" id="KAJ9079294.1"/>
    </source>
</evidence>
<reference evidence="1" key="1">
    <citation type="submission" date="2022-04" db="EMBL/GenBank/DDBJ databases">
        <title>Genome of the entomopathogenic fungus Entomophthora muscae.</title>
        <authorList>
            <person name="Elya C."/>
            <person name="Lovett B.R."/>
            <person name="Lee E."/>
            <person name="Macias A.M."/>
            <person name="Hajek A.E."/>
            <person name="De Bivort B.L."/>
            <person name="Kasson M.T."/>
            <person name="De Fine Licht H.H."/>
            <person name="Stajich J.E."/>
        </authorList>
    </citation>
    <scope>NUCLEOTIDE SEQUENCE</scope>
    <source>
        <strain evidence="1">Berkeley</strain>
    </source>
</reference>
<dbReference type="Proteomes" id="UP001165960">
    <property type="component" value="Unassembled WGS sequence"/>
</dbReference>
<comment type="caution">
    <text evidence="1">The sequence shown here is derived from an EMBL/GenBank/DDBJ whole genome shotgun (WGS) entry which is preliminary data.</text>
</comment>
<name>A0ACC2TXA7_9FUNG</name>
<protein>
    <submittedName>
        <fullName evidence="1">Uncharacterized protein</fullName>
    </submittedName>
</protein>
<sequence length="226" mass="25050">MAEEYAYGTVKSHPSRRVGESLLGHELNLVNKVTTRSASDIPMTLGREMHWVGNNEDFSNLHFAENHSSPRKIAYSGPGCLVSSYSVNSSYYRWSEGMQVSNPVLCNINQTCTASAKWSIPARLRATSSHPSRINPLALISHSDIVTPVALAVSAQSPRNFQLEFSGPDKKKLMFKSLYYMIQIEMNCMGAYQRSTIFNTYNVAIQLPAVLPTSGDSDGVFYLEDA</sequence>
<evidence type="ECO:0000313" key="2">
    <source>
        <dbReference type="Proteomes" id="UP001165960"/>
    </source>
</evidence>